<protein>
    <submittedName>
        <fullName evidence="1">Uncharacterized protein</fullName>
    </submittedName>
</protein>
<gene>
    <name evidence="1" type="ORF">F4820DRAFT_451728</name>
</gene>
<name>A0ACB9YQI0_9PEZI</name>
<evidence type="ECO:0000313" key="2">
    <source>
        <dbReference type="Proteomes" id="UP001497700"/>
    </source>
</evidence>
<evidence type="ECO:0000313" key="1">
    <source>
        <dbReference type="EMBL" id="KAI4861685.1"/>
    </source>
</evidence>
<proteinExistence type="predicted"/>
<dbReference type="Proteomes" id="UP001497700">
    <property type="component" value="Unassembled WGS sequence"/>
</dbReference>
<keyword evidence="2" id="KW-1185">Reference proteome</keyword>
<accession>A0ACB9YQI0</accession>
<dbReference type="EMBL" id="MU393545">
    <property type="protein sequence ID" value="KAI4861685.1"/>
    <property type="molecule type" value="Genomic_DNA"/>
</dbReference>
<comment type="caution">
    <text evidence="1">The sequence shown here is derived from an EMBL/GenBank/DDBJ whole genome shotgun (WGS) entry which is preliminary data.</text>
</comment>
<sequence length="252" mass="27820">MHPSVLKPSGGAVGAILLASTIAARETQSVTDVWQLAPAPASLDASIIEARSTTIDSVSRYVATYEVDCPASSSPDNDGCRDLRIYPARIYHTQGSIYGGTWSSHPDNGITTTWRCELGDCGSLCAAFRAQTADCLLTIQYSQATYQILTTKVESCQVAQNSVPLAITRVYLECERSLVKHRMPTETHASRDVFFVSISRVSGYNRSQYQHHYSHKHSYERSYNYTSNGSRCFSRSGSGHFPVQEFYAKFGC</sequence>
<reference evidence="1 2" key="1">
    <citation type="journal article" date="2022" name="New Phytol.">
        <title>Ecological generalism drives hyperdiversity of secondary metabolite gene clusters in xylarialean endophytes.</title>
        <authorList>
            <person name="Franco M.E.E."/>
            <person name="Wisecaver J.H."/>
            <person name="Arnold A.E."/>
            <person name="Ju Y.M."/>
            <person name="Slot J.C."/>
            <person name="Ahrendt S."/>
            <person name="Moore L.P."/>
            <person name="Eastman K.E."/>
            <person name="Scott K."/>
            <person name="Konkel Z."/>
            <person name="Mondo S.J."/>
            <person name="Kuo A."/>
            <person name="Hayes R.D."/>
            <person name="Haridas S."/>
            <person name="Andreopoulos B."/>
            <person name="Riley R."/>
            <person name="LaButti K."/>
            <person name="Pangilinan J."/>
            <person name="Lipzen A."/>
            <person name="Amirebrahimi M."/>
            <person name="Yan J."/>
            <person name="Adam C."/>
            <person name="Keymanesh K."/>
            <person name="Ng V."/>
            <person name="Louie K."/>
            <person name="Northen T."/>
            <person name="Drula E."/>
            <person name="Henrissat B."/>
            <person name="Hsieh H.M."/>
            <person name="Youens-Clark K."/>
            <person name="Lutzoni F."/>
            <person name="Miadlikowska J."/>
            <person name="Eastwood D.C."/>
            <person name="Hamelin R.C."/>
            <person name="Grigoriev I.V."/>
            <person name="U'Ren J.M."/>
        </authorList>
    </citation>
    <scope>NUCLEOTIDE SEQUENCE [LARGE SCALE GENOMIC DNA]</scope>
    <source>
        <strain evidence="1 2">CBS 119005</strain>
    </source>
</reference>
<organism evidence="1 2">
    <name type="scientific">Hypoxylon rubiginosum</name>
    <dbReference type="NCBI Taxonomy" id="110542"/>
    <lineage>
        <taxon>Eukaryota</taxon>
        <taxon>Fungi</taxon>
        <taxon>Dikarya</taxon>
        <taxon>Ascomycota</taxon>
        <taxon>Pezizomycotina</taxon>
        <taxon>Sordariomycetes</taxon>
        <taxon>Xylariomycetidae</taxon>
        <taxon>Xylariales</taxon>
        <taxon>Hypoxylaceae</taxon>
        <taxon>Hypoxylon</taxon>
    </lineage>
</organism>